<feature type="chain" id="PRO_5001680023" evidence="1">
    <location>
        <begin position="31"/>
        <end position="270"/>
    </location>
</feature>
<sequence length="270" mass="29260">MFHRKSKWGRSNLACIVALATMLATAAAHAETETVDGATRIASAVNRDASPARPIVGDDPAAIRDALQKLHVGTRSPSLRDRVRGLVPGAADRHGSNPDLAAVGLDRDVTFVVPVRYGVRYRSRRHLLTLDVDLFDAERGDRTGILLSKVTKGPRGRGLVIAPEAKAKGYIQHVDVIELDAGEGKKTTIRSRVRLSAAEYARTQGDFALVFSGRLVRPYLTDQTEHADPSIEEPTDITTRVSTLHVDLHDIRLVSPSSGVVVSKKLALSK</sequence>
<name>A0A071MD54_9BURK</name>
<dbReference type="AlphaFoldDB" id="A0A071MD54"/>
<comment type="caution">
    <text evidence="2">The sequence shown here is derived from an EMBL/GenBank/DDBJ whole genome shotgun (WGS) entry which is preliminary data.</text>
</comment>
<keyword evidence="1" id="KW-0732">Signal</keyword>
<accession>A0A071MD54</accession>
<protein>
    <submittedName>
        <fullName evidence="2">Uncharacterized protein</fullName>
    </submittedName>
</protein>
<reference evidence="2" key="1">
    <citation type="submission" date="2014-04" db="EMBL/GenBank/DDBJ databases">
        <title>In planta biocontrol of soil-borne Fusarium wilt of banana through a plant endophytic bacterium, Burkholderia cenocepacia 869T2.</title>
        <authorList>
            <person name="Ho Y.-N."/>
            <person name="Chiang H.-M."/>
            <person name="Chao C.-P."/>
            <person name="Su C.-C."/>
            <person name="Hsu H.-F."/>
            <person name="Guo C.-T."/>
            <person name="Hsieh J.-L."/>
            <person name="Huang C.-C."/>
        </authorList>
    </citation>
    <scope>NUCLEOTIDE SEQUENCE [LARGE SCALE GENOMIC DNA]</scope>
    <source>
        <strain evidence="2">869T2</strain>
    </source>
</reference>
<dbReference type="OrthoDB" id="9092573at2"/>
<feature type="signal peptide" evidence="1">
    <location>
        <begin position="1"/>
        <end position="30"/>
    </location>
</feature>
<dbReference type="EMBL" id="JJOA01000013">
    <property type="protein sequence ID" value="KEA58668.1"/>
    <property type="molecule type" value="Genomic_DNA"/>
</dbReference>
<evidence type="ECO:0000313" key="2">
    <source>
        <dbReference type="EMBL" id="KEA58668.1"/>
    </source>
</evidence>
<evidence type="ECO:0000256" key="1">
    <source>
        <dbReference type="SAM" id="SignalP"/>
    </source>
</evidence>
<proteinExistence type="predicted"/>
<gene>
    <name evidence="2" type="ORF">DT99_16090</name>
</gene>
<organism evidence="2">
    <name type="scientific">Burkholderia cenocepacia</name>
    <dbReference type="NCBI Taxonomy" id="95486"/>
    <lineage>
        <taxon>Bacteria</taxon>
        <taxon>Pseudomonadati</taxon>
        <taxon>Pseudomonadota</taxon>
        <taxon>Betaproteobacteria</taxon>
        <taxon>Burkholderiales</taxon>
        <taxon>Burkholderiaceae</taxon>
        <taxon>Burkholderia</taxon>
        <taxon>Burkholderia cepacia complex</taxon>
    </lineage>
</organism>